<dbReference type="Pfam" id="PF00144">
    <property type="entry name" value="Beta-lactamase"/>
    <property type="match status" value="1"/>
</dbReference>
<keyword evidence="3" id="KW-1185">Reference proteome</keyword>
<proteinExistence type="predicted"/>
<organism evidence="2 3">
    <name type="scientific">Maribacter litopenaei</name>
    <dbReference type="NCBI Taxonomy" id="2976127"/>
    <lineage>
        <taxon>Bacteria</taxon>
        <taxon>Pseudomonadati</taxon>
        <taxon>Bacteroidota</taxon>
        <taxon>Flavobacteriia</taxon>
        <taxon>Flavobacteriales</taxon>
        <taxon>Flavobacteriaceae</taxon>
        <taxon>Maribacter</taxon>
    </lineage>
</organism>
<sequence>MERAISEYFDHALKSGEIVGAGVSIVKGDSILLAEGYGARNSKEGTQIDGKTVFRLGSLSKGFTGILAAKLVEEGALGFMDKVTDYLPQFVFGDSINTKKIKIAHLLSHTSGTPYHSYTNLVEAGIPMNKIAEQFKAVEPLSEPGIQYSYQNAMFALSQEIIFKATGKDINFLLKDRFFKPLGMSGTSMNHESFLEKGNIAEPHTKRGRSWRVLPLKNNYYNAVAAGGIDASSLDMGKWMRFLLGHNPAIMKSNALNRAFEPFIELNENNKYYQRWKGHVKSAYAFGWRIHTIKDKEKEKEETIWHHGGSVNSYRNEIALFPDSDLGICVLMNNHSSLAKNVIPDLRAIVKHIYELSPDALASL</sequence>
<dbReference type="SUPFAM" id="SSF56601">
    <property type="entry name" value="beta-lactamase/transpeptidase-like"/>
    <property type="match status" value="1"/>
</dbReference>
<evidence type="ECO:0000313" key="3">
    <source>
        <dbReference type="Proteomes" id="UP001059209"/>
    </source>
</evidence>
<evidence type="ECO:0000313" key="2">
    <source>
        <dbReference type="EMBL" id="UWX56208.1"/>
    </source>
</evidence>
<feature type="domain" description="Beta-lactamase-related" evidence="1">
    <location>
        <begin position="7"/>
        <end position="337"/>
    </location>
</feature>
<name>A0ABY5YBG8_9FLAO</name>
<evidence type="ECO:0000259" key="1">
    <source>
        <dbReference type="Pfam" id="PF00144"/>
    </source>
</evidence>
<dbReference type="InterPro" id="IPR012338">
    <property type="entry name" value="Beta-lactam/transpept-like"/>
</dbReference>
<dbReference type="Proteomes" id="UP001059209">
    <property type="component" value="Chromosome"/>
</dbReference>
<protein>
    <submittedName>
        <fullName evidence="2">Beta-lactamase family protein</fullName>
    </submittedName>
</protein>
<dbReference type="RefSeq" id="WP_260574797.1">
    <property type="nucleotide sequence ID" value="NZ_CP104205.1"/>
</dbReference>
<dbReference type="InterPro" id="IPR001466">
    <property type="entry name" value="Beta-lactam-related"/>
</dbReference>
<accession>A0ABY5YBG8</accession>
<dbReference type="EMBL" id="CP104205">
    <property type="protein sequence ID" value="UWX56208.1"/>
    <property type="molecule type" value="Genomic_DNA"/>
</dbReference>
<gene>
    <name evidence="2" type="ORF">NYZ99_08150</name>
</gene>
<dbReference type="Gene3D" id="3.40.710.10">
    <property type="entry name" value="DD-peptidase/beta-lactamase superfamily"/>
    <property type="match status" value="1"/>
</dbReference>
<dbReference type="PANTHER" id="PTHR46825:SF15">
    <property type="entry name" value="BETA-LACTAMASE-RELATED DOMAIN-CONTAINING PROTEIN"/>
    <property type="match status" value="1"/>
</dbReference>
<dbReference type="InterPro" id="IPR050491">
    <property type="entry name" value="AmpC-like"/>
</dbReference>
<dbReference type="PANTHER" id="PTHR46825">
    <property type="entry name" value="D-ALANYL-D-ALANINE-CARBOXYPEPTIDASE/ENDOPEPTIDASE AMPH"/>
    <property type="match status" value="1"/>
</dbReference>
<reference evidence="2" key="1">
    <citation type="submission" date="2022-09" db="EMBL/GenBank/DDBJ databases">
        <title>Maribacter litopenaei sp. nov., isolated from the intestinal tract of the Pacific White Shrimp, Litopenaeus vannamei.</title>
        <authorList>
            <person name="Kim S.Y."/>
            <person name="Hwang C.Y."/>
        </authorList>
    </citation>
    <scope>NUCLEOTIDE SEQUENCE</scope>
    <source>
        <strain evidence="2">HL-LV01</strain>
    </source>
</reference>